<evidence type="ECO:0000313" key="1">
    <source>
        <dbReference type="EMBL" id="GMR46563.1"/>
    </source>
</evidence>
<sequence length="107" mass="11893">MDAEGTHDRTGIGRISRAHVLWHRSLLHGKLHLRSPSHWPSVEERRVVVESRVICFAGILLFEYWSPILFATPFGAGSVFVGIWSAMSALHLLVHPAPSKGVNGKMD</sequence>
<name>A0AAN5CLD7_9BILA</name>
<accession>A0AAN5CLD7</accession>
<protein>
    <submittedName>
        <fullName evidence="1">Uncharacterized protein</fullName>
    </submittedName>
</protein>
<gene>
    <name evidence="1" type="ORF">PMAYCL1PPCAC_16758</name>
</gene>
<evidence type="ECO:0000313" key="2">
    <source>
        <dbReference type="Proteomes" id="UP001328107"/>
    </source>
</evidence>
<dbReference type="AlphaFoldDB" id="A0AAN5CLD7"/>
<dbReference type="Proteomes" id="UP001328107">
    <property type="component" value="Unassembled WGS sequence"/>
</dbReference>
<proteinExistence type="predicted"/>
<comment type="caution">
    <text evidence="1">The sequence shown here is derived from an EMBL/GenBank/DDBJ whole genome shotgun (WGS) entry which is preliminary data.</text>
</comment>
<keyword evidence="2" id="KW-1185">Reference proteome</keyword>
<dbReference type="EMBL" id="BTRK01000004">
    <property type="protein sequence ID" value="GMR46563.1"/>
    <property type="molecule type" value="Genomic_DNA"/>
</dbReference>
<organism evidence="1 2">
    <name type="scientific">Pristionchus mayeri</name>
    <dbReference type="NCBI Taxonomy" id="1317129"/>
    <lineage>
        <taxon>Eukaryota</taxon>
        <taxon>Metazoa</taxon>
        <taxon>Ecdysozoa</taxon>
        <taxon>Nematoda</taxon>
        <taxon>Chromadorea</taxon>
        <taxon>Rhabditida</taxon>
        <taxon>Rhabditina</taxon>
        <taxon>Diplogasteromorpha</taxon>
        <taxon>Diplogasteroidea</taxon>
        <taxon>Neodiplogasteridae</taxon>
        <taxon>Pristionchus</taxon>
    </lineage>
</organism>
<reference evidence="2" key="1">
    <citation type="submission" date="2022-10" db="EMBL/GenBank/DDBJ databases">
        <title>Genome assembly of Pristionchus species.</title>
        <authorList>
            <person name="Yoshida K."/>
            <person name="Sommer R.J."/>
        </authorList>
    </citation>
    <scope>NUCLEOTIDE SEQUENCE [LARGE SCALE GENOMIC DNA]</scope>
    <source>
        <strain evidence="2">RS5460</strain>
    </source>
</reference>